<organism evidence="14 15">
    <name type="scientific">Desulfosarcina alkanivorans</name>
    <dbReference type="NCBI Taxonomy" id="571177"/>
    <lineage>
        <taxon>Bacteria</taxon>
        <taxon>Pseudomonadati</taxon>
        <taxon>Thermodesulfobacteriota</taxon>
        <taxon>Desulfobacteria</taxon>
        <taxon>Desulfobacterales</taxon>
        <taxon>Desulfosarcinaceae</taxon>
        <taxon>Desulfosarcina</taxon>
    </lineage>
</organism>
<dbReference type="InterPro" id="IPR013483">
    <property type="entry name" value="MoaA"/>
</dbReference>
<evidence type="ECO:0000256" key="9">
    <source>
        <dbReference type="ARBA" id="ARBA00023150"/>
    </source>
</evidence>
<dbReference type="GO" id="GO:0051539">
    <property type="term" value="F:4 iron, 4 sulfur cluster binding"/>
    <property type="evidence" value="ECO:0007669"/>
    <property type="project" value="UniProtKB-UniRule"/>
</dbReference>
<dbReference type="InterPro" id="IPR000385">
    <property type="entry name" value="MoaA_NifB_PqqE_Fe-S-bd_CS"/>
</dbReference>
<feature type="binding site" evidence="12">
    <location>
        <position position="31"/>
    </location>
    <ligand>
        <name>S-adenosyl-L-methionine</name>
        <dbReference type="ChEBI" id="CHEBI:59789"/>
    </ligand>
</feature>
<protein>
    <recommendedName>
        <fullName evidence="1 12">GTP 3',8-cyclase</fullName>
        <ecNumber evidence="1 12">4.1.99.22</ecNumber>
    </recommendedName>
    <alternativeName>
        <fullName evidence="12">Molybdenum cofactor biosynthesis protein A</fullName>
    </alternativeName>
</protein>
<evidence type="ECO:0000259" key="13">
    <source>
        <dbReference type="PROSITE" id="PS51918"/>
    </source>
</evidence>
<dbReference type="GO" id="GO:1904047">
    <property type="term" value="F:S-adenosyl-L-methionine binding"/>
    <property type="evidence" value="ECO:0007669"/>
    <property type="project" value="UniProtKB-UniRule"/>
</dbReference>
<feature type="binding site" evidence="12">
    <location>
        <position position="32"/>
    </location>
    <ligand>
        <name>[4Fe-4S] cluster</name>
        <dbReference type="ChEBI" id="CHEBI:49883"/>
        <label>1</label>
        <note>4Fe-4S-S-AdoMet</note>
    </ligand>
</feature>
<comment type="similarity">
    <text evidence="12">Belongs to the radical SAM superfamily. MoaA family.</text>
</comment>
<keyword evidence="4 12" id="KW-0479">Metal-binding</keyword>
<feature type="binding site" evidence="12">
    <location>
        <position position="123"/>
    </location>
    <ligand>
        <name>S-adenosyl-L-methionine</name>
        <dbReference type="ChEBI" id="CHEBI:59789"/>
    </ligand>
</feature>
<feature type="binding site" evidence="12">
    <location>
        <position position="99"/>
    </location>
    <ligand>
        <name>GTP</name>
        <dbReference type="ChEBI" id="CHEBI:37565"/>
    </ligand>
</feature>
<dbReference type="SFLD" id="SFLDG01386">
    <property type="entry name" value="main_SPASM_domain-containing"/>
    <property type="match status" value="1"/>
</dbReference>
<keyword evidence="9 12" id="KW-0501">Molybdenum cofactor biosynthesis</keyword>
<dbReference type="PANTHER" id="PTHR22960:SF0">
    <property type="entry name" value="MOLYBDENUM COFACTOR BIOSYNTHESIS PROTEIN 1"/>
    <property type="match status" value="1"/>
</dbReference>
<keyword evidence="10 12" id="KW-0456">Lyase</keyword>
<dbReference type="SFLD" id="SFLDG01067">
    <property type="entry name" value="SPASM/twitch_domain_containing"/>
    <property type="match status" value="1"/>
</dbReference>
<evidence type="ECO:0000256" key="8">
    <source>
        <dbReference type="ARBA" id="ARBA00023134"/>
    </source>
</evidence>
<feature type="binding site" evidence="12">
    <location>
        <begin position="262"/>
        <end position="264"/>
    </location>
    <ligand>
        <name>GTP</name>
        <dbReference type="ChEBI" id="CHEBI:37565"/>
    </ligand>
</feature>
<dbReference type="RefSeq" id="WP_155320028.1">
    <property type="nucleotide sequence ID" value="NZ_AP021874.1"/>
</dbReference>
<feature type="binding site" evidence="12">
    <location>
        <position position="260"/>
    </location>
    <ligand>
        <name>[4Fe-4S] cluster</name>
        <dbReference type="ChEBI" id="CHEBI:49883"/>
        <label>2</label>
        <note>4Fe-4S-substrate</note>
    </ligand>
</feature>
<dbReference type="AlphaFoldDB" id="A0A5K7YYS8"/>
<gene>
    <name evidence="14" type="primary">moaA_2</name>
    <name evidence="12" type="synonym">moaA</name>
    <name evidence="14" type="ORF">DSCA_62410</name>
</gene>
<dbReference type="HAMAP" id="MF_01225_B">
    <property type="entry name" value="MoaA_B"/>
    <property type="match status" value="1"/>
</dbReference>
<dbReference type="InterPro" id="IPR050105">
    <property type="entry name" value="MoCo_biosynth_MoaA/MoaC"/>
</dbReference>
<dbReference type="UniPathway" id="UPA00344"/>
<accession>A0A5K7YYS8</accession>
<dbReference type="GO" id="GO:0061799">
    <property type="term" value="F:cyclic pyranopterin monophosphate synthase activity"/>
    <property type="evidence" value="ECO:0007669"/>
    <property type="project" value="TreeGrafter"/>
</dbReference>
<sequence length="330" mass="37007">MRKNGLTDRYRRHLNYLRVSITDRCNLRCVYCVPGVPVPKLSHREILRYEEILRVIRVGIGLGVNKVRITGGEPLVRKGVTGFLGRLTAMDGLRDVSLTTNGVRLEENVDAIRAAGIRRINVSLDTLDPATYLRITRRDRFDRVWNGIMAAHRAGFDPIKINVVALGGINDDDMADLAGLTYDYPFHVRFIEYMPIGDVDPDHGRQIFGDDILERVGRFGTLTPVARQELDGPARRYRLAGARGEIGIIGAVSHHFCGQCNRLRLTASGRLRTCLLSDQEIDLIGPLRRGCSDSDLESIFIQAARRKQERHHLSEPWMAGVNDRMSAIGG</sequence>
<dbReference type="GO" id="GO:0005525">
    <property type="term" value="F:GTP binding"/>
    <property type="evidence" value="ECO:0007669"/>
    <property type="project" value="UniProtKB-UniRule"/>
</dbReference>
<dbReference type="NCBIfam" id="NF001199">
    <property type="entry name" value="PRK00164.2-1"/>
    <property type="match status" value="1"/>
</dbReference>
<dbReference type="EMBL" id="AP021874">
    <property type="protein sequence ID" value="BBO72311.1"/>
    <property type="molecule type" value="Genomic_DNA"/>
</dbReference>
<keyword evidence="15" id="KW-1185">Reference proteome</keyword>
<evidence type="ECO:0000256" key="6">
    <source>
        <dbReference type="ARBA" id="ARBA00023004"/>
    </source>
</evidence>
<dbReference type="EC" id="4.1.99.22" evidence="1 12"/>
<dbReference type="SFLD" id="SFLDS00029">
    <property type="entry name" value="Radical_SAM"/>
    <property type="match status" value="1"/>
</dbReference>
<evidence type="ECO:0000256" key="5">
    <source>
        <dbReference type="ARBA" id="ARBA00022741"/>
    </source>
</evidence>
<feature type="binding site" evidence="12">
    <location>
        <position position="25"/>
    </location>
    <ligand>
        <name>[4Fe-4S] cluster</name>
        <dbReference type="ChEBI" id="CHEBI:49883"/>
        <label>1</label>
        <note>4Fe-4S-S-AdoMet</note>
    </ligand>
</feature>
<comment type="subunit">
    <text evidence="12">Monomer and homodimer.</text>
</comment>
<feature type="domain" description="Radical SAM core" evidence="13">
    <location>
        <begin position="9"/>
        <end position="234"/>
    </location>
</feature>
<reference evidence="14 15" key="1">
    <citation type="submission" date="2019-11" db="EMBL/GenBank/DDBJ databases">
        <title>Comparative genomics of hydrocarbon-degrading Desulfosarcina strains.</title>
        <authorList>
            <person name="Watanabe M."/>
            <person name="Kojima H."/>
            <person name="Fukui M."/>
        </authorList>
    </citation>
    <scope>NUCLEOTIDE SEQUENCE [LARGE SCALE GENOMIC DNA]</scope>
    <source>
        <strain evidence="14 15">PL12</strain>
    </source>
</reference>
<evidence type="ECO:0000256" key="11">
    <source>
        <dbReference type="ARBA" id="ARBA00048697"/>
    </source>
</evidence>
<dbReference type="GO" id="GO:0046872">
    <property type="term" value="F:metal ion binding"/>
    <property type="evidence" value="ECO:0007669"/>
    <property type="project" value="UniProtKB-KW"/>
</dbReference>
<feature type="binding site" evidence="12">
    <location>
        <position position="68"/>
    </location>
    <ligand>
        <name>GTP</name>
        <dbReference type="ChEBI" id="CHEBI:37565"/>
    </ligand>
</feature>
<dbReference type="InterPro" id="IPR010505">
    <property type="entry name" value="MoaA_twitch"/>
</dbReference>
<evidence type="ECO:0000256" key="12">
    <source>
        <dbReference type="HAMAP-Rule" id="MF_01225"/>
    </source>
</evidence>
<feature type="binding site" evidence="12">
    <location>
        <position position="194"/>
    </location>
    <ligand>
        <name>S-adenosyl-L-methionine</name>
        <dbReference type="ChEBI" id="CHEBI:59789"/>
    </ligand>
</feature>
<evidence type="ECO:0000313" key="14">
    <source>
        <dbReference type="EMBL" id="BBO72311.1"/>
    </source>
</evidence>
<dbReference type="CDD" id="cd21117">
    <property type="entry name" value="Twitch_MoaA"/>
    <property type="match status" value="1"/>
</dbReference>
<comment type="function">
    <text evidence="12">Catalyzes the cyclization of GTP to (8S)-3',8-cyclo-7,8-dihydroguanosine 5'-triphosphate.</text>
</comment>
<dbReference type="PANTHER" id="PTHR22960">
    <property type="entry name" value="MOLYBDOPTERIN COFACTOR SYNTHESIS PROTEIN A"/>
    <property type="match status" value="1"/>
</dbReference>
<dbReference type="CDD" id="cd01335">
    <property type="entry name" value="Radical_SAM"/>
    <property type="match status" value="1"/>
</dbReference>
<dbReference type="OrthoDB" id="9763993at2"/>
<dbReference type="NCBIfam" id="TIGR02666">
    <property type="entry name" value="moaA"/>
    <property type="match status" value="1"/>
</dbReference>
<dbReference type="GO" id="GO:0061798">
    <property type="term" value="F:GTP 3',8'-cyclase activity"/>
    <property type="evidence" value="ECO:0007669"/>
    <property type="project" value="UniProtKB-UniRule"/>
</dbReference>
<dbReference type="InterPro" id="IPR058240">
    <property type="entry name" value="rSAM_sf"/>
</dbReference>
<feature type="binding site" evidence="12">
    <location>
        <position position="257"/>
    </location>
    <ligand>
        <name>[4Fe-4S] cluster</name>
        <dbReference type="ChEBI" id="CHEBI:49883"/>
        <label>2</label>
        <note>4Fe-4S-substrate</note>
    </ligand>
</feature>
<keyword evidence="6 12" id="KW-0408">Iron</keyword>
<evidence type="ECO:0000256" key="4">
    <source>
        <dbReference type="ARBA" id="ARBA00022723"/>
    </source>
</evidence>
<feature type="binding site" evidence="12">
    <location>
        <position position="29"/>
    </location>
    <ligand>
        <name>[4Fe-4S] cluster</name>
        <dbReference type="ChEBI" id="CHEBI:49883"/>
        <label>1</label>
        <note>4Fe-4S-S-AdoMet</note>
    </ligand>
</feature>
<feature type="binding site" evidence="12">
    <location>
        <position position="160"/>
    </location>
    <ligand>
        <name>GTP</name>
        <dbReference type="ChEBI" id="CHEBI:37565"/>
    </ligand>
</feature>
<keyword evidence="8 12" id="KW-0342">GTP-binding</keyword>
<dbReference type="SFLD" id="SFLDG01383">
    <property type="entry name" value="cyclic_pyranopterin_phosphate"/>
    <property type="match status" value="1"/>
</dbReference>
<dbReference type="PROSITE" id="PS51918">
    <property type="entry name" value="RADICAL_SAM"/>
    <property type="match status" value="1"/>
</dbReference>
<evidence type="ECO:0000313" key="15">
    <source>
        <dbReference type="Proteomes" id="UP000427906"/>
    </source>
</evidence>
<comment type="catalytic activity">
    <reaction evidence="11 12">
        <text>GTP + AH2 + S-adenosyl-L-methionine = (8S)-3',8-cyclo-7,8-dihydroguanosine 5'-triphosphate + 5'-deoxyadenosine + L-methionine + A + H(+)</text>
        <dbReference type="Rhea" id="RHEA:49576"/>
        <dbReference type="ChEBI" id="CHEBI:13193"/>
        <dbReference type="ChEBI" id="CHEBI:15378"/>
        <dbReference type="ChEBI" id="CHEBI:17319"/>
        <dbReference type="ChEBI" id="CHEBI:17499"/>
        <dbReference type="ChEBI" id="CHEBI:37565"/>
        <dbReference type="ChEBI" id="CHEBI:57844"/>
        <dbReference type="ChEBI" id="CHEBI:59789"/>
        <dbReference type="ChEBI" id="CHEBI:131766"/>
        <dbReference type="EC" id="4.1.99.22"/>
    </reaction>
</comment>
<dbReference type="Proteomes" id="UP000427906">
    <property type="component" value="Chromosome"/>
</dbReference>
<evidence type="ECO:0000256" key="10">
    <source>
        <dbReference type="ARBA" id="ARBA00023239"/>
    </source>
</evidence>
<feature type="binding site" evidence="12">
    <location>
        <position position="274"/>
    </location>
    <ligand>
        <name>[4Fe-4S] cluster</name>
        <dbReference type="ChEBI" id="CHEBI:49883"/>
        <label>2</label>
        <note>4Fe-4S-substrate</note>
    </ligand>
</feature>
<dbReference type="InterPro" id="IPR013785">
    <property type="entry name" value="Aldolase_TIM"/>
</dbReference>
<keyword evidence="5 12" id="KW-0547">Nucleotide-binding</keyword>
<feature type="binding site" evidence="12">
    <location>
        <position position="72"/>
    </location>
    <ligand>
        <name>S-adenosyl-L-methionine</name>
        <dbReference type="ChEBI" id="CHEBI:59789"/>
    </ligand>
</feature>
<keyword evidence="2 12" id="KW-0004">4Fe-4S</keyword>
<dbReference type="GO" id="GO:0006777">
    <property type="term" value="P:Mo-molybdopterin cofactor biosynthetic process"/>
    <property type="evidence" value="ECO:0007669"/>
    <property type="project" value="UniProtKB-UniRule"/>
</dbReference>
<comment type="cofactor">
    <cofactor evidence="12">
        <name>[4Fe-4S] cluster</name>
        <dbReference type="ChEBI" id="CHEBI:49883"/>
    </cofactor>
    <text evidence="12">Binds 2 [4Fe-4S] clusters. Binds 1 [4Fe-4S] cluster coordinated with 3 cysteines and an exchangeable S-adenosyl-L-methionine and 1 [4Fe-4S] cluster coordinated with 3 cysteines and the GTP-derived substrate.</text>
</comment>
<name>A0A5K7YYS8_9BACT</name>
<dbReference type="Pfam" id="PF06463">
    <property type="entry name" value="Mob_synth_C"/>
    <property type="match status" value="1"/>
</dbReference>
<dbReference type="KEGG" id="dalk:DSCA_62410"/>
<dbReference type="InterPro" id="IPR007197">
    <property type="entry name" value="rSAM"/>
</dbReference>
<dbReference type="Pfam" id="PF04055">
    <property type="entry name" value="Radical_SAM"/>
    <property type="match status" value="1"/>
</dbReference>
<dbReference type="SUPFAM" id="SSF102114">
    <property type="entry name" value="Radical SAM enzymes"/>
    <property type="match status" value="1"/>
</dbReference>
<comment type="pathway">
    <text evidence="12">Cofactor biosynthesis; molybdopterin biosynthesis.</text>
</comment>
<evidence type="ECO:0000256" key="1">
    <source>
        <dbReference type="ARBA" id="ARBA00012167"/>
    </source>
</evidence>
<dbReference type="InterPro" id="IPR006638">
    <property type="entry name" value="Elp3/MiaA/NifB-like_rSAM"/>
</dbReference>
<evidence type="ECO:0000256" key="2">
    <source>
        <dbReference type="ARBA" id="ARBA00022485"/>
    </source>
</evidence>
<evidence type="ECO:0000256" key="7">
    <source>
        <dbReference type="ARBA" id="ARBA00023014"/>
    </source>
</evidence>
<dbReference type="InterPro" id="IPR040064">
    <property type="entry name" value="MoaA-like"/>
</dbReference>
<keyword evidence="3 12" id="KW-0949">S-adenosyl-L-methionine</keyword>
<evidence type="ECO:0000256" key="3">
    <source>
        <dbReference type="ARBA" id="ARBA00022691"/>
    </source>
</evidence>
<proteinExistence type="inferred from homology"/>
<dbReference type="PROSITE" id="PS01305">
    <property type="entry name" value="MOAA_NIFB_PQQE"/>
    <property type="match status" value="1"/>
</dbReference>
<dbReference type="SMART" id="SM00729">
    <property type="entry name" value="Elp3"/>
    <property type="match status" value="1"/>
</dbReference>
<dbReference type="Gene3D" id="3.20.20.70">
    <property type="entry name" value="Aldolase class I"/>
    <property type="match status" value="1"/>
</dbReference>
<keyword evidence="7 12" id="KW-0411">Iron-sulfur</keyword>
<feature type="binding site" evidence="12">
    <location>
        <position position="18"/>
    </location>
    <ligand>
        <name>GTP</name>
        <dbReference type="ChEBI" id="CHEBI:37565"/>
    </ligand>
</feature>